<evidence type="ECO:0008006" key="4">
    <source>
        <dbReference type="Google" id="ProtNLM"/>
    </source>
</evidence>
<protein>
    <recommendedName>
        <fullName evidence="4">DUF2619 domain-containing protein</fullName>
    </recommendedName>
</protein>
<name>A0A158RH96_BACC3</name>
<dbReference type="AlphaFoldDB" id="A0A158RH96"/>
<keyword evidence="1" id="KW-0472">Membrane</keyword>
<feature type="transmembrane region" description="Helical" evidence="1">
    <location>
        <begin position="34"/>
        <end position="58"/>
    </location>
</feature>
<keyword evidence="1" id="KW-1133">Transmembrane helix</keyword>
<feature type="transmembrane region" description="Helical" evidence="1">
    <location>
        <begin position="94"/>
        <end position="114"/>
    </location>
</feature>
<dbReference type="Pfam" id="PF10942">
    <property type="entry name" value="DUF2619"/>
    <property type="match status" value="1"/>
</dbReference>
<keyword evidence="1" id="KW-0812">Transmembrane</keyword>
<evidence type="ECO:0000313" key="3">
    <source>
        <dbReference type="Proteomes" id="UP000002210"/>
    </source>
</evidence>
<proteinExistence type="predicted"/>
<dbReference type="EMBL" id="CP001407">
    <property type="protein sequence ID" value="ACO26342.1"/>
    <property type="molecule type" value="Genomic_DNA"/>
</dbReference>
<evidence type="ECO:0000256" key="1">
    <source>
        <dbReference type="SAM" id="Phobius"/>
    </source>
</evidence>
<feature type="transmembrane region" description="Helical" evidence="1">
    <location>
        <begin position="65"/>
        <end position="88"/>
    </location>
</feature>
<dbReference type="KEGG" id="bcx:BCA_4303"/>
<gene>
    <name evidence="2" type="ordered locus">BCA_4303</name>
</gene>
<organism evidence="2 3">
    <name type="scientific">Bacillus cereus (strain 03BB102)</name>
    <dbReference type="NCBI Taxonomy" id="572264"/>
    <lineage>
        <taxon>Bacteria</taxon>
        <taxon>Bacillati</taxon>
        <taxon>Bacillota</taxon>
        <taxon>Bacilli</taxon>
        <taxon>Bacillales</taxon>
        <taxon>Bacillaceae</taxon>
        <taxon>Bacillus</taxon>
        <taxon>Bacillus cereus group</taxon>
    </lineage>
</organism>
<dbReference type="Proteomes" id="UP000002210">
    <property type="component" value="Chromosome"/>
</dbReference>
<sequence length="115" mass="12401">MVVQIYSFWSAALVTVMGEGGRMKQWLAAMETSVLVMGLLRLFSGSAEIFAALLMLYVNDAKKALFINGMLAFVGPTVLILTMTIGIASVASEISFLKLFFLALGIGCIFIALLK</sequence>
<accession>A0A158RH96</accession>
<evidence type="ECO:0000313" key="2">
    <source>
        <dbReference type="EMBL" id="ACO26342.1"/>
    </source>
</evidence>
<dbReference type="InterPro" id="IPR020390">
    <property type="entry name" value="Uncharacterised_YqhV"/>
</dbReference>
<reference evidence="2 3" key="1">
    <citation type="submission" date="2009-02" db="EMBL/GenBank/DDBJ databases">
        <title>Genome sequence of Bacillus cereus 03BB102.</title>
        <authorList>
            <person name="Dodson R.J."/>
            <person name="Jackson P."/>
            <person name="Munk A.C."/>
            <person name="Brettin T."/>
            <person name="Bruce D."/>
            <person name="Detter C."/>
            <person name="Tapia R."/>
            <person name="Han C."/>
            <person name="Sutton G."/>
            <person name="Sims D."/>
        </authorList>
    </citation>
    <scope>NUCLEOTIDE SEQUENCE [LARGE SCALE GENOMIC DNA]</scope>
    <source>
        <strain evidence="2 3">03BB102</strain>
    </source>
</reference>